<dbReference type="GO" id="GO:0004386">
    <property type="term" value="F:helicase activity"/>
    <property type="evidence" value="ECO:0007669"/>
    <property type="project" value="UniProtKB-KW"/>
</dbReference>
<keyword evidence="4 7" id="KW-0067">ATP-binding</keyword>
<dbReference type="SUPFAM" id="SSF52540">
    <property type="entry name" value="P-loop containing nucleoside triphosphate hydrolases"/>
    <property type="match status" value="1"/>
</dbReference>
<feature type="compositionally biased region" description="Basic residues" evidence="8">
    <location>
        <begin position="393"/>
        <end position="402"/>
    </location>
</feature>
<dbReference type="Proteomes" id="UP001449225">
    <property type="component" value="Unassembled WGS sequence"/>
</dbReference>
<organism evidence="12 13">
    <name type="scientific">Neptuniibacter pectenicola</name>
    <dbReference type="NCBI Taxonomy" id="1806669"/>
    <lineage>
        <taxon>Bacteria</taxon>
        <taxon>Pseudomonadati</taxon>
        <taxon>Pseudomonadota</taxon>
        <taxon>Gammaproteobacteria</taxon>
        <taxon>Oceanospirillales</taxon>
        <taxon>Oceanospirillaceae</taxon>
        <taxon>Neptuniibacter</taxon>
    </lineage>
</organism>
<keyword evidence="1 7" id="KW-0547">Nucleotide-binding</keyword>
<evidence type="ECO:0000256" key="8">
    <source>
        <dbReference type="SAM" id="MobiDB-lite"/>
    </source>
</evidence>
<dbReference type="SMART" id="SM00487">
    <property type="entry name" value="DEXDc"/>
    <property type="match status" value="1"/>
</dbReference>
<gene>
    <name evidence="12" type="ORF">WNY58_01490</name>
</gene>
<dbReference type="EC" id="3.6.4.-" evidence="12"/>
<feature type="short sequence motif" description="Q motif" evidence="6">
    <location>
        <begin position="5"/>
        <end position="33"/>
    </location>
</feature>
<feature type="compositionally biased region" description="Basic and acidic residues" evidence="8">
    <location>
        <begin position="403"/>
        <end position="415"/>
    </location>
</feature>
<evidence type="ECO:0000256" key="5">
    <source>
        <dbReference type="ARBA" id="ARBA00038437"/>
    </source>
</evidence>
<dbReference type="InterPro" id="IPR044742">
    <property type="entry name" value="DEAD/DEAH_RhlB"/>
</dbReference>
<dbReference type="PROSITE" id="PS51195">
    <property type="entry name" value="Q_MOTIF"/>
    <property type="match status" value="1"/>
</dbReference>
<comment type="caution">
    <text evidence="12">The sequence shown here is derived from an EMBL/GenBank/DDBJ whole genome shotgun (WGS) entry which is preliminary data.</text>
</comment>
<evidence type="ECO:0000256" key="6">
    <source>
        <dbReference type="PROSITE-ProRule" id="PRU00552"/>
    </source>
</evidence>
<evidence type="ECO:0000256" key="4">
    <source>
        <dbReference type="ARBA" id="ARBA00022840"/>
    </source>
</evidence>
<dbReference type="InterPro" id="IPR001650">
    <property type="entry name" value="Helicase_C-like"/>
</dbReference>
<dbReference type="InterPro" id="IPR050079">
    <property type="entry name" value="DEAD_box_RNA_helicase"/>
</dbReference>
<dbReference type="SMART" id="SM00490">
    <property type="entry name" value="HELICc"/>
    <property type="match status" value="1"/>
</dbReference>
<reference evidence="12 13" key="1">
    <citation type="submission" date="2024-03" db="EMBL/GenBank/DDBJ databases">
        <title>Community enrichment and isolation of bacterial strains for fucoidan degradation.</title>
        <authorList>
            <person name="Sichert A."/>
        </authorList>
    </citation>
    <scope>NUCLEOTIDE SEQUENCE [LARGE SCALE GENOMIC DNA]</scope>
    <source>
        <strain evidence="12 13">AS76</strain>
    </source>
</reference>
<dbReference type="Pfam" id="PF00271">
    <property type="entry name" value="Helicase_C"/>
    <property type="match status" value="1"/>
</dbReference>
<evidence type="ECO:0000256" key="3">
    <source>
        <dbReference type="ARBA" id="ARBA00022806"/>
    </source>
</evidence>
<dbReference type="CDD" id="cd18787">
    <property type="entry name" value="SF2_C_DEAD"/>
    <property type="match status" value="1"/>
</dbReference>
<name>A0ABU9TNE7_9GAMM</name>
<dbReference type="PANTHER" id="PTHR47959:SF13">
    <property type="entry name" value="ATP-DEPENDENT RNA HELICASE RHLE"/>
    <property type="match status" value="1"/>
</dbReference>
<dbReference type="Gene3D" id="3.40.50.300">
    <property type="entry name" value="P-loop containing nucleotide triphosphate hydrolases"/>
    <property type="match status" value="2"/>
</dbReference>
<dbReference type="Pfam" id="PF00270">
    <property type="entry name" value="DEAD"/>
    <property type="match status" value="1"/>
</dbReference>
<dbReference type="InterPro" id="IPR011545">
    <property type="entry name" value="DEAD/DEAH_box_helicase_dom"/>
</dbReference>
<proteinExistence type="inferred from homology"/>
<accession>A0ABU9TNE7</accession>
<keyword evidence="3 7" id="KW-0347">Helicase</keyword>
<dbReference type="RefSeq" id="WP_342853487.1">
    <property type="nucleotide sequence ID" value="NZ_JBBMRA010000001.1"/>
</dbReference>
<sequence length="430" mass="48020">MSEISSFSDLALCPVLQTTLKTLGYKKPTPIQAKTIPLVLQGEDLLAEAQTGTGKTASFALPIIEMLSKTPPAPEYRYVRALVLAPTRELAIQVGDSTLEYGRDLGMRVMSIYGGVRVDNQVRKLKRGADILVATPGRLLDLIQQKVISLAHLEFLVLDEADRMLDLGFIEPIKQIMAYAAEPRQTLLFSATADESIEVLADFYLNNPKKVKVNPRNSTASQIKQFAYAVDNNDKADVLSYLIKEGKWGQALVFVRTKKRVDEVTDYLKKEGIDAAAIHGDKTQRERIRMLGEFISGELQILVATDVAARGLDIESLPHVVNYDLPNVPEAYVHRIGRTGRAGEKGEAISLVSPAEREFLKRIEALIKQKIKLRPVPYIENGTFIESPESLKPPKKKRPKPQRNKDKYPPQEKYESTLSIDAVRPSLFKK</sequence>
<dbReference type="CDD" id="cd00268">
    <property type="entry name" value="DEADc"/>
    <property type="match status" value="1"/>
</dbReference>
<evidence type="ECO:0000256" key="7">
    <source>
        <dbReference type="RuleBase" id="RU000492"/>
    </source>
</evidence>
<evidence type="ECO:0000256" key="1">
    <source>
        <dbReference type="ARBA" id="ARBA00022741"/>
    </source>
</evidence>
<evidence type="ECO:0000259" key="10">
    <source>
        <dbReference type="PROSITE" id="PS51194"/>
    </source>
</evidence>
<evidence type="ECO:0000259" key="9">
    <source>
        <dbReference type="PROSITE" id="PS51192"/>
    </source>
</evidence>
<evidence type="ECO:0000313" key="12">
    <source>
        <dbReference type="EMBL" id="MEM5535053.1"/>
    </source>
</evidence>
<comment type="similarity">
    <text evidence="5 7">Belongs to the DEAD box helicase family.</text>
</comment>
<dbReference type="PROSITE" id="PS51192">
    <property type="entry name" value="HELICASE_ATP_BIND_1"/>
    <property type="match status" value="1"/>
</dbReference>
<evidence type="ECO:0000313" key="13">
    <source>
        <dbReference type="Proteomes" id="UP001449225"/>
    </source>
</evidence>
<protein>
    <submittedName>
        <fullName evidence="12">DEAD/DEAH box helicase</fullName>
        <ecNumber evidence="12">3.6.4.-</ecNumber>
    </submittedName>
</protein>
<dbReference type="InterPro" id="IPR027417">
    <property type="entry name" value="P-loop_NTPase"/>
</dbReference>
<dbReference type="PROSITE" id="PS51194">
    <property type="entry name" value="HELICASE_CTER"/>
    <property type="match status" value="1"/>
</dbReference>
<feature type="domain" description="DEAD-box RNA helicase Q" evidence="11">
    <location>
        <begin position="5"/>
        <end position="33"/>
    </location>
</feature>
<feature type="domain" description="Helicase ATP-binding" evidence="9">
    <location>
        <begin position="36"/>
        <end position="211"/>
    </location>
</feature>
<keyword evidence="13" id="KW-1185">Reference proteome</keyword>
<keyword evidence="2 7" id="KW-0378">Hydrolase</keyword>
<dbReference type="PROSITE" id="PS00039">
    <property type="entry name" value="DEAD_ATP_HELICASE"/>
    <property type="match status" value="1"/>
</dbReference>
<evidence type="ECO:0000256" key="2">
    <source>
        <dbReference type="ARBA" id="ARBA00022801"/>
    </source>
</evidence>
<dbReference type="EMBL" id="JBBMRA010000001">
    <property type="protein sequence ID" value="MEM5535053.1"/>
    <property type="molecule type" value="Genomic_DNA"/>
</dbReference>
<feature type="region of interest" description="Disordered" evidence="8">
    <location>
        <begin position="384"/>
        <end position="417"/>
    </location>
</feature>
<dbReference type="GO" id="GO:0016787">
    <property type="term" value="F:hydrolase activity"/>
    <property type="evidence" value="ECO:0007669"/>
    <property type="project" value="UniProtKB-KW"/>
</dbReference>
<dbReference type="InterPro" id="IPR000629">
    <property type="entry name" value="RNA-helicase_DEAD-box_CS"/>
</dbReference>
<evidence type="ECO:0000259" key="11">
    <source>
        <dbReference type="PROSITE" id="PS51195"/>
    </source>
</evidence>
<dbReference type="PANTHER" id="PTHR47959">
    <property type="entry name" value="ATP-DEPENDENT RNA HELICASE RHLE-RELATED"/>
    <property type="match status" value="1"/>
</dbReference>
<dbReference type="InterPro" id="IPR014001">
    <property type="entry name" value="Helicase_ATP-bd"/>
</dbReference>
<feature type="domain" description="Helicase C-terminal" evidence="10">
    <location>
        <begin position="222"/>
        <end position="384"/>
    </location>
</feature>
<dbReference type="InterPro" id="IPR014014">
    <property type="entry name" value="RNA_helicase_DEAD_Q_motif"/>
</dbReference>